<dbReference type="GO" id="GO:0016485">
    <property type="term" value="P:protein processing"/>
    <property type="evidence" value="ECO:0007669"/>
    <property type="project" value="TreeGrafter"/>
</dbReference>
<reference evidence="10" key="1">
    <citation type="submission" date="2012-11" db="EMBL/GenBank/DDBJ databases">
        <authorList>
            <person name="Lucero-Rivera Y.E."/>
            <person name="Tovar-Ramirez D."/>
        </authorList>
    </citation>
    <scope>NUCLEOTIDE SEQUENCE</scope>
    <source>
        <tissue evidence="10">Salivary gland</tissue>
    </source>
</reference>
<evidence type="ECO:0000259" key="8">
    <source>
        <dbReference type="Pfam" id="PF01431"/>
    </source>
</evidence>
<dbReference type="GO" id="GO:0005886">
    <property type="term" value="C:plasma membrane"/>
    <property type="evidence" value="ECO:0007669"/>
    <property type="project" value="TreeGrafter"/>
</dbReference>
<reference evidence="10" key="2">
    <citation type="journal article" date="2015" name="J. Proteomics">
        <title>Sexual differences in the sialomes of the zebra tick, Rhipicephalus pulchellus.</title>
        <authorList>
            <person name="Tan A.W."/>
            <person name="Francischetti I.M."/>
            <person name="Slovak M."/>
            <person name="Kini R.M."/>
            <person name="Ribeiro J.M."/>
        </authorList>
    </citation>
    <scope>NUCLEOTIDE SEQUENCE</scope>
    <source>
        <tissue evidence="10">Salivary gland</tissue>
    </source>
</reference>
<keyword evidence="6" id="KW-0862">Zinc</keyword>
<dbReference type="PRINTS" id="PR00786">
    <property type="entry name" value="NEPRILYSIN"/>
</dbReference>
<name>L7MLM6_RHIPC</name>
<dbReference type="CDD" id="cd08662">
    <property type="entry name" value="M13"/>
    <property type="match status" value="1"/>
</dbReference>
<evidence type="ECO:0000256" key="5">
    <source>
        <dbReference type="ARBA" id="ARBA00022801"/>
    </source>
</evidence>
<dbReference type="InterPro" id="IPR000718">
    <property type="entry name" value="Peptidase_M13"/>
</dbReference>
<evidence type="ECO:0000256" key="3">
    <source>
        <dbReference type="ARBA" id="ARBA00022670"/>
    </source>
</evidence>
<comment type="similarity">
    <text evidence="2">Belongs to the peptidase M13 family.</text>
</comment>
<sequence>TGASDGEAMQVQTLAALGFLLSCGRLILSTPAKTIENKKAYNVCETDACIRRAKLIKESLNTSADPCTDFYSYACGGWMAKHEIPESKSSTGGFYLLADQLKETLRDILGNMTLVEDNQNVTDKAALVYNACVAVPDLDDRQDIVLSIMNVSGLADWPKTRQQACVTGNTTNATTMLAQLRISTVLQADVSRDSKNLSGYVILLDQLSFPRVGRNQLINQTSNSSKPIIAAYKKLIKVSMKFMKPHLCDDELEKLADDLLAFEGKLANMTARPEDRRDFIKIYRRTTIGELERNFTYIPIRTLLQKEFSLANITLADNETIETISLEYYTKLNEFLRCADPDTLYNYAGLRRMLGWASVGSKEYRNASFELQKVRYGLRKQKPRWEVCVQSVNDRMSECVGYLYVQRKFSEEAKQEVQDMASRIMVAFNGSLQNIKWMDKKTKAQAEAKLKKMGSKIAYPDWLFNKTYLEGLYKYVPKLSLEDPYGKMLYEVSLNKWIHELKKLRRPYDRDAEWLEGAAVVNAFYNPSANEMVFPAGILQGIFYEHGVPRSLNFGAIGMVVGHEMTHGFDDTGSQFDADGALKQWWSKKTRQKFMNRTKCFEYQYGNITDKETNMTLNGKNTVGENIADNGGLRLSFEAYKNLLEVEYGNVDTRLKGMENVTGKQLFFLSTGMTWCSLARPEYLKVLIQYDTHSPGRYRVNVPMSNMKAFSKTFNCPANSTINRTHRCSLW</sequence>
<evidence type="ECO:0000256" key="4">
    <source>
        <dbReference type="ARBA" id="ARBA00022723"/>
    </source>
</evidence>
<accession>L7MLM6</accession>
<dbReference type="PANTHER" id="PTHR11733:SF237">
    <property type="entry name" value="NEPRILYSIN-LIKE 4"/>
    <property type="match status" value="1"/>
</dbReference>
<dbReference type="Pfam" id="PF05649">
    <property type="entry name" value="Peptidase_M13_N"/>
    <property type="match status" value="1"/>
</dbReference>
<organism evidence="10">
    <name type="scientific">Rhipicephalus pulchellus</name>
    <name type="common">Yellow backed tick</name>
    <name type="synonym">Dermacentor pulchellus</name>
    <dbReference type="NCBI Taxonomy" id="72859"/>
    <lineage>
        <taxon>Eukaryota</taxon>
        <taxon>Metazoa</taxon>
        <taxon>Ecdysozoa</taxon>
        <taxon>Arthropoda</taxon>
        <taxon>Chelicerata</taxon>
        <taxon>Arachnida</taxon>
        <taxon>Acari</taxon>
        <taxon>Parasitiformes</taxon>
        <taxon>Ixodida</taxon>
        <taxon>Ixodoidea</taxon>
        <taxon>Ixodidae</taxon>
        <taxon>Rhipicephalinae</taxon>
        <taxon>Rhipicephalus</taxon>
        <taxon>Rhipicephalus</taxon>
    </lineage>
</organism>
<dbReference type="Pfam" id="PF01431">
    <property type="entry name" value="Peptidase_M13"/>
    <property type="match status" value="1"/>
</dbReference>
<dbReference type="InterPro" id="IPR008753">
    <property type="entry name" value="Peptidase_M13_N"/>
</dbReference>
<evidence type="ECO:0000256" key="7">
    <source>
        <dbReference type="ARBA" id="ARBA00023049"/>
    </source>
</evidence>
<dbReference type="InterPro" id="IPR018497">
    <property type="entry name" value="Peptidase_M13_C"/>
</dbReference>
<keyword evidence="5" id="KW-0378">Hydrolase</keyword>
<dbReference type="AlphaFoldDB" id="L7MLM6"/>
<dbReference type="GO" id="GO:0046872">
    <property type="term" value="F:metal ion binding"/>
    <property type="evidence" value="ECO:0007669"/>
    <property type="project" value="UniProtKB-KW"/>
</dbReference>
<dbReference type="InterPro" id="IPR042089">
    <property type="entry name" value="Peptidase_M13_dom_2"/>
</dbReference>
<dbReference type="PANTHER" id="PTHR11733">
    <property type="entry name" value="ZINC METALLOPROTEASE FAMILY M13 NEPRILYSIN-RELATED"/>
    <property type="match status" value="1"/>
</dbReference>
<evidence type="ECO:0000256" key="2">
    <source>
        <dbReference type="ARBA" id="ARBA00007357"/>
    </source>
</evidence>
<keyword evidence="3" id="KW-0645">Protease</keyword>
<dbReference type="Gene3D" id="3.40.390.10">
    <property type="entry name" value="Collagenase (Catalytic Domain)"/>
    <property type="match status" value="1"/>
</dbReference>
<dbReference type="PROSITE" id="PS51885">
    <property type="entry name" value="NEPRILYSIN"/>
    <property type="match status" value="1"/>
</dbReference>
<comment type="cofactor">
    <cofactor evidence="1">
        <name>Zn(2+)</name>
        <dbReference type="ChEBI" id="CHEBI:29105"/>
    </cofactor>
</comment>
<keyword evidence="4" id="KW-0479">Metal-binding</keyword>
<evidence type="ECO:0000313" key="10">
    <source>
        <dbReference type="EMBL" id="JAA64069.1"/>
    </source>
</evidence>
<feature type="non-terminal residue" evidence="10">
    <location>
        <position position="1"/>
    </location>
</feature>
<dbReference type="Gene3D" id="1.10.1380.10">
    <property type="entry name" value="Neutral endopeptidase , domain2"/>
    <property type="match status" value="1"/>
</dbReference>
<feature type="domain" description="Peptidase M13 C-terminal" evidence="8">
    <location>
        <begin position="522"/>
        <end position="729"/>
    </location>
</feature>
<dbReference type="EMBL" id="GACK01000965">
    <property type="protein sequence ID" value="JAA64069.1"/>
    <property type="molecule type" value="mRNA"/>
</dbReference>
<evidence type="ECO:0000256" key="6">
    <source>
        <dbReference type="ARBA" id="ARBA00022833"/>
    </source>
</evidence>
<protein>
    <submittedName>
        <fullName evidence="10">Putative m13 family peptidase</fullName>
    </submittedName>
</protein>
<evidence type="ECO:0000256" key="1">
    <source>
        <dbReference type="ARBA" id="ARBA00001947"/>
    </source>
</evidence>
<feature type="domain" description="Peptidase M13 N-terminal" evidence="9">
    <location>
        <begin position="66"/>
        <end position="460"/>
    </location>
</feature>
<proteinExistence type="evidence at transcript level"/>
<dbReference type="InterPro" id="IPR024079">
    <property type="entry name" value="MetalloPept_cat_dom_sf"/>
</dbReference>
<keyword evidence="7" id="KW-0482">Metalloprotease</keyword>
<dbReference type="GO" id="GO:0004222">
    <property type="term" value="F:metalloendopeptidase activity"/>
    <property type="evidence" value="ECO:0007669"/>
    <property type="project" value="InterPro"/>
</dbReference>
<evidence type="ECO:0000259" key="9">
    <source>
        <dbReference type="Pfam" id="PF05649"/>
    </source>
</evidence>
<dbReference type="SUPFAM" id="SSF55486">
    <property type="entry name" value="Metalloproteases ('zincins'), catalytic domain"/>
    <property type="match status" value="1"/>
</dbReference>